<dbReference type="InterPro" id="IPR022085">
    <property type="entry name" value="OpdG"/>
</dbReference>
<dbReference type="PANTHER" id="PTHR38797:SF4">
    <property type="entry name" value="NUCLEAR PORE COMPLEX PROTEIN NUP85"/>
    <property type="match status" value="1"/>
</dbReference>
<evidence type="ECO:0000313" key="2">
    <source>
        <dbReference type="Proteomes" id="UP001326199"/>
    </source>
</evidence>
<dbReference type="PANTHER" id="PTHR38797">
    <property type="entry name" value="NUCLEAR PORE COMPLEX PROTEIN NUP85-RELATED"/>
    <property type="match status" value="1"/>
</dbReference>
<organism evidence="1 2">
    <name type="scientific">Podospora pseudopauciseta</name>
    <dbReference type="NCBI Taxonomy" id="2093780"/>
    <lineage>
        <taxon>Eukaryota</taxon>
        <taxon>Fungi</taxon>
        <taxon>Dikarya</taxon>
        <taxon>Ascomycota</taxon>
        <taxon>Pezizomycotina</taxon>
        <taxon>Sordariomycetes</taxon>
        <taxon>Sordariomycetidae</taxon>
        <taxon>Sordariales</taxon>
        <taxon>Podosporaceae</taxon>
        <taxon>Podospora</taxon>
    </lineage>
</organism>
<reference evidence="1 2" key="1">
    <citation type="journal article" date="2023" name="bioRxiv">
        <title>High-quality genome assemblies of four members of thePodospora anserinaspecies complex.</title>
        <authorList>
            <person name="Ament-Velasquez S.L."/>
            <person name="Vogan A.A."/>
            <person name="Wallerman O."/>
            <person name="Hartmann F."/>
            <person name="Gautier V."/>
            <person name="Silar P."/>
            <person name="Giraud T."/>
            <person name="Johannesson H."/>
        </authorList>
    </citation>
    <scope>NUCLEOTIDE SEQUENCE [LARGE SCALE GENOMIC DNA]</scope>
    <source>
        <strain evidence="1 2">CBS 411.78</strain>
    </source>
</reference>
<name>A0ABR0HAX3_9PEZI</name>
<sequence>MPNIDLQVLKEPSMPQGEADVLDTLAKALNSSDDSAVVAANLEDELRQLIALSKSTKAADTLLWNLWVMLLEVVRIVPIEHPWHAALAAGMNNLRSRGGLVVELEGCTLNWADLPDLSMYVFDKWFDATELDDYTSEDIDAWKRWNSFASQLLNEEYMNWIIFPYLEIRSALEFPPPEDPTIFECRLWIATQWLTQCAELVYSEMTCGVDLEEKTKSAIKPGPLCEGVYPRSLQRWEFWRERLEALAGEKGLEQETDSGDGGAGRTIPSASLSRIQQAINAMDAASNNARV</sequence>
<dbReference type="InterPro" id="IPR053204">
    <property type="entry name" value="Oxopyrrolidines_Biosynth-assoc"/>
</dbReference>
<dbReference type="Pfam" id="PF12311">
    <property type="entry name" value="DUF3632"/>
    <property type="match status" value="1"/>
</dbReference>
<dbReference type="Proteomes" id="UP001326199">
    <property type="component" value="Unassembled WGS sequence"/>
</dbReference>
<gene>
    <name evidence="1" type="ORF">QC763_510247</name>
</gene>
<protein>
    <submittedName>
        <fullName evidence="1">Uncharacterized protein</fullName>
    </submittedName>
</protein>
<dbReference type="EMBL" id="JAFFHB010000006">
    <property type="protein sequence ID" value="KAK4665208.1"/>
    <property type="molecule type" value="Genomic_DNA"/>
</dbReference>
<evidence type="ECO:0000313" key="1">
    <source>
        <dbReference type="EMBL" id="KAK4665208.1"/>
    </source>
</evidence>
<accession>A0ABR0HAX3</accession>
<dbReference type="GeneID" id="87933957"/>
<comment type="caution">
    <text evidence="1">The sequence shown here is derived from an EMBL/GenBank/DDBJ whole genome shotgun (WGS) entry which is preliminary data.</text>
</comment>
<dbReference type="RefSeq" id="XP_062765174.1">
    <property type="nucleotide sequence ID" value="XM_062913614.1"/>
</dbReference>
<proteinExistence type="predicted"/>
<keyword evidence="2" id="KW-1185">Reference proteome</keyword>